<dbReference type="Gene3D" id="2.30.30.40">
    <property type="entry name" value="SH3 Domains"/>
    <property type="match status" value="1"/>
</dbReference>
<organism evidence="2 3">
    <name type="scientific">Anaeramoeba flamelloides</name>
    <dbReference type="NCBI Taxonomy" id="1746091"/>
    <lineage>
        <taxon>Eukaryota</taxon>
        <taxon>Metamonada</taxon>
        <taxon>Anaeramoebidae</taxon>
        <taxon>Anaeramoeba</taxon>
    </lineage>
</organism>
<dbReference type="SUPFAM" id="SSF48452">
    <property type="entry name" value="TPR-like"/>
    <property type="match status" value="1"/>
</dbReference>
<gene>
    <name evidence="2" type="ORF">M0812_14674</name>
</gene>
<protein>
    <submittedName>
        <fullName evidence="2">Sh3 domain-containing protein c23a1.17</fullName>
    </submittedName>
</protein>
<feature type="region of interest" description="Disordered" evidence="1">
    <location>
        <begin position="279"/>
        <end position="407"/>
    </location>
</feature>
<dbReference type="AlphaFoldDB" id="A0AAV7ZEM6"/>
<feature type="compositionally biased region" description="Basic and acidic residues" evidence="1">
    <location>
        <begin position="373"/>
        <end position="391"/>
    </location>
</feature>
<evidence type="ECO:0000313" key="3">
    <source>
        <dbReference type="Proteomes" id="UP001146793"/>
    </source>
</evidence>
<comment type="caution">
    <text evidence="2">The sequence shown here is derived from an EMBL/GenBank/DDBJ whole genome shotgun (WGS) entry which is preliminary data.</text>
</comment>
<dbReference type="Proteomes" id="UP001146793">
    <property type="component" value="Unassembled WGS sequence"/>
</dbReference>
<reference evidence="2" key="1">
    <citation type="submission" date="2022-08" db="EMBL/GenBank/DDBJ databases">
        <title>Novel sulphate-reducing endosymbionts in the free-living metamonad Anaeramoeba.</title>
        <authorList>
            <person name="Jerlstrom-Hultqvist J."/>
            <person name="Cepicka I."/>
            <person name="Gallot-Lavallee L."/>
            <person name="Salas-Leiva D."/>
            <person name="Curtis B.A."/>
            <person name="Zahonova K."/>
            <person name="Pipaliya S."/>
            <person name="Dacks J."/>
            <person name="Roger A.J."/>
        </authorList>
    </citation>
    <scope>NUCLEOTIDE SEQUENCE</scope>
    <source>
        <strain evidence="2">Busselton2</strain>
    </source>
</reference>
<dbReference type="InterPro" id="IPR019734">
    <property type="entry name" value="TPR_rpt"/>
</dbReference>
<dbReference type="InterPro" id="IPR011990">
    <property type="entry name" value="TPR-like_helical_dom_sf"/>
</dbReference>
<proteinExistence type="predicted"/>
<accession>A0AAV7ZEM6</accession>
<dbReference type="SUPFAM" id="SSF50044">
    <property type="entry name" value="SH3-domain"/>
    <property type="match status" value="1"/>
</dbReference>
<feature type="compositionally biased region" description="Gly residues" evidence="1">
    <location>
        <begin position="339"/>
        <end position="349"/>
    </location>
</feature>
<evidence type="ECO:0000256" key="1">
    <source>
        <dbReference type="SAM" id="MobiDB-lite"/>
    </source>
</evidence>
<sequence length="407" mass="46614">MSQIVYKVIKPFKATLDHQLTIKEKETVVSEGLSSSDEWIFVWKAKDPKQSGYVPATFLERSAKEFKEKKKHTKLLEKFTQPQIRSVYATHLKQDAFKIISEKTNISKDKYQKSATEKWETALKLYQQGKLKESIFNFKMVGSNSKVFFNIALIHIQQEEHRSAIFYLNEAIKSDKYFALGFFMRGNVYTWCSDNIQAVVDHTTSLRLLRINNYIDYRPLGIDFVLHKAEVLFNRAYALMKLNLFEQSLADLAMSNRFKYSKKKFGVVNNLITHIRKLQKEEKEREEELKKKQVEQNKNGSSEGGKGKGRGRGRGRGRGLPLMGKKINFVAPKDSNEGSGSGSGRGAGRTGPRRPIGGVAMGMNPMLMGLPSDPREILRQNKARREKEALLRKQQQAKGKRKGKKKK</sequence>
<feature type="compositionally biased region" description="Basic residues" evidence="1">
    <location>
        <begin position="398"/>
        <end position="407"/>
    </location>
</feature>
<dbReference type="Gene3D" id="1.25.40.10">
    <property type="entry name" value="Tetratricopeptide repeat domain"/>
    <property type="match status" value="1"/>
</dbReference>
<dbReference type="EMBL" id="JANTQA010000032">
    <property type="protein sequence ID" value="KAJ3438663.1"/>
    <property type="molecule type" value="Genomic_DNA"/>
</dbReference>
<feature type="compositionally biased region" description="Basic and acidic residues" evidence="1">
    <location>
        <begin position="279"/>
        <end position="295"/>
    </location>
</feature>
<dbReference type="InterPro" id="IPR051864">
    <property type="entry name" value="NCF2_NOXA1"/>
</dbReference>
<dbReference type="InterPro" id="IPR036028">
    <property type="entry name" value="SH3-like_dom_sf"/>
</dbReference>
<dbReference type="SMART" id="SM00028">
    <property type="entry name" value="TPR"/>
    <property type="match status" value="3"/>
</dbReference>
<dbReference type="PANTHER" id="PTHR15175:SF0">
    <property type="entry name" value="SH3 DOMAIN-CONTAINING PROTEIN C23A1.17"/>
    <property type="match status" value="1"/>
</dbReference>
<evidence type="ECO:0000313" key="2">
    <source>
        <dbReference type="EMBL" id="KAJ3438663.1"/>
    </source>
</evidence>
<name>A0AAV7ZEM6_9EUKA</name>
<dbReference type="PANTHER" id="PTHR15175">
    <property type="entry name" value="NEUTROPHIL CYTOSOLIC FACTOR 2, NEUTROPHIL NADPH OXIDASE FACTOR 2"/>
    <property type="match status" value="1"/>
</dbReference>
<feature type="compositionally biased region" description="Basic residues" evidence="1">
    <location>
        <begin position="307"/>
        <end position="317"/>
    </location>
</feature>